<dbReference type="InterPro" id="IPR036322">
    <property type="entry name" value="WD40_repeat_dom_sf"/>
</dbReference>
<reference evidence="3" key="2">
    <citation type="submission" date="2025-08" db="UniProtKB">
        <authorList>
            <consortium name="Ensembl"/>
        </authorList>
    </citation>
    <scope>IDENTIFICATION</scope>
    <source>
        <strain evidence="3">Hd-rR</strain>
    </source>
</reference>
<dbReference type="GeneTree" id="ENSGT00940000155041"/>
<dbReference type="Proteomes" id="UP000001038">
    <property type="component" value="Chromosome 2"/>
</dbReference>
<keyword evidence="4" id="KW-1185">Reference proteome</keyword>
<dbReference type="Pfam" id="PF20426">
    <property type="entry name" value="NBCH_WD40"/>
    <property type="match status" value="1"/>
</dbReference>
<dbReference type="Gene3D" id="2.130.10.10">
    <property type="entry name" value="YVTN repeat-like/Quinoprotein amine dehydrogenase"/>
    <property type="match status" value="1"/>
</dbReference>
<name>A0A3B3IFY5_ORYLA</name>
<evidence type="ECO:0000259" key="2">
    <source>
        <dbReference type="Pfam" id="PF20426"/>
    </source>
</evidence>
<protein>
    <recommendedName>
        <fullName evidence="2">Neurobeachin beta-propeller domain-containing protein</fullName>
    </recommendedName>
</protein>
<keyword evidence="1" id="KW-0853">WD repeat</keyword>
<dbReference type="PANTHER" id="PTHR13743">
    <property type="entry name" value="BEIGE/BEACH-RELATED"/>
    <property type="match status" value="1"/>
</dbReference>
<dbReference type="InParanoid" id="A0A3B3IFY5"/>
<evidence type="ECO:0000256" key="1">
    <source>
        <dbReference type="ARBA" id="ARBA00022574"/>
    </source>
</evidence>
<evidence type="ECO:0000313" key="4">
    <source>
        <dbReference type="Proteomes" id="UP000001038"/>
    </source>
</evidence>
<dbReference type="SUPFAM" id="SSF50978">
    <property type="entry name" value="WD40 repeat-like"/>
    <property type="match status" value="1"/>
</dbReference>
<dbReference type="InterPro" id="IPR015943">
    <property type="entry name" value="WD40/YVTN_repeat-like_dom_sf"/>
</dbReference>
<organism evidence="3 4">
    <name type="scientific">Oryzias latipes</name>
    <name type="common">Japanese rice fish</name>
    <name type="synonym">Japanese killifish</name>
    <dbReference type="NCBI Taxonomy" id="8090"/>
    <lineage>
        <taxon>Eukaryota</taxon>
        <taxon>Metazoa</taxon>
        <taxon>Chordata</taxon>
        <taxon>Craniata</taxon>
        <taxon>Vertebrata</taxon>
        <taxon>Euteleostomi</taxon>
        <taxon>Actinopterygii</taxon>
        <taxon>Neopterygii</taxon>
        <taxon>Teleostei</taxon>
        <taxon>Neoteleostei</taxon>
        <taxon>Acanthomorphata</taxon>
        <taxon>Ovalentaria</taxon>
        <taxon>Atherinomorphae</taxon>
        <taxon>Beloniformes</taxon>
        <taxon>Adrianichthyidae</taxon>
        <taxon>Oryziinae</taxon>
        <taxon>Oryzias</taxon>
    </lineage>
</organism>
<dbReference type="Ensembl" id="ENSORLT00000027679.1">
    <property type="protein sequence ID" value="ENSORLP00000042647.1"/>
    <property type="gene ID" value="ENSORLG00000024713.1"/>
</dbReference>
<dbReference type="InterPro" id="IPR046851">
    <property type="entry name" value="NBCH_WD40"/>
</dbReference>
<accession>A0A3B3IFY5</accession>
<dbReference type="AlphaFoldDB" id="A0A3B3IFY5"/>
<evidence type="ECO:0000313" key="3">
    <source>
        <dbReference type="Ensembl" id="ENSORLP00000042647.1"/>
    </source>
</evidence>
<dbReference type="Bgee" id="ENSORLG00000024713">
    <property type="expression patterns" value="Expressed in testis and 14 other cell types or tissues"/>
</dbReference>
<dbReference type="STRING" id="8090.ENSORLP00000042647"/>
<sequence>MAVSGSRDGTVIIHSVRRGQYMRCLRPPCDSSLPLSILHLAVSWEGHLLVHTCLEGKDKNTLHLYSVNGKHLCSEPLKEQVTDMCVSGEHVVIGSEQGYLLSLSAEPMAMRVPVRCVSVTKEQSHVLVGLEDGKLIIVGVGKPAEVKNSLRNYIAQSLEASPLMASPLLAPLRARSPTRLLHQRDQLVFSHASCSPKH</sequence>
<reference evidence="3" key="3">
    <citation type="submission" date="2025-09" db="UniProtKB">
        <authorList>
            <consortium name="Ensembl"/>
        </authorList>
    </citation>
    <scope>IDENTIFICATION</scope>
    <source>
        <strain evidence="3">Hd-rR</strain>
    </source>
</reference>
<proteinExistence type="predicted"/>
<dbReference type="PANTHER" id="PTHR13743:SF115">
    <property type="entry name" value="NEUROBEACHIN-LIKE PROTEIN 1"/>
    <property type="match status" value="1"/>
</dbReference>
<feature type="domain" description="Neurobeachin beta-propeller" evidence="2">
    <location>
        <begin position="2"/>
        <end position="144"/>
    </location>
</feature>
<reference evidence="3 4" key="1">
    <citation type="journal article" date="2007" name="Nature">
        <title>The medaka draft genome and insights into vertebrate genome evolution.</title>
        <authorList>
            <person name="Kasahara M."/>
            <person name="Naruse K."/>
            <person name="Sasaki S."/>
            <person name="Nakatani Y."/>
            <person name="Qu W."/>
            <person name="Ahsan B."/>
            <person name="Yamada T."/>
            <person name="Nagayasu Y."/>
            <person name="Doi K."/>
            <person name="Kasai Y."/>
            <person name="Jindo T."/>
            <person name="Kobayashi D."/>
            <person name="Shimada A."/>
            <person name="Toyoda A."/>
            <person name="Kuroki Y."/>
            <person name="Fujiyama A."/>
            <person name="Sasaki T."/>
            <person name="Shimizu A."/>
            <person name="Asakawa S."/>
            <person name="Shimizu N."/>
            <person name="Hashimoto S."/>
            <person name="Yang J."/>
            <person name="Lee Y."/>
            <person name="Matsushima K."/>
            <person name="Sugano S."/>
            <person name="Sakaizumi M."/>
            <person name="Narita T."/>
            <person name="Ohishi K."/>
            <person name="Haga S."/>
            <person name="Ohta F."/>
            <person name="Nomoto H."/>
            <person name="Nogata K."/>
            <person name="Morishita T."/>
            <person name="Endo T."/>
            <person name="Shin-I T."/>
            <person name="Takeda H."/>
            <person name="Morishita S."/>
            <person name="Kohara Y."/>
        </authorList>
    </citation>
    <scope>NUCLEOTIDE SEQUENCE [LARGE SCALE GENOMIC DNA]</scope>
    <source>
        <strain evidence="3 4">Hd-rR</strain>
    </source>
</reference>
<dbReference type="InterPro" id="IPR050865">
    <property type="entry name" value="BEACH_Domain"/>
</dbReference>